<accession>A0A919AYE4</accession>
<name>A0A919AYE4_9ACTN</name>
<dbReference type="RefSeq" id="WP_190128330.1">
    <property type="nucleotide sequence ID" value="NZ_BNBD01000002.1"/>
</dbReference>
<gene>
    <name evidence="2" type="ORF">GCM10010218_11510</name>
</gene>
<dbReference type="EMBL" id="BNBD01000002">
    <property type="protein sequence ID" value="GHF32224.1"/>
    <property type="molecule type" value="Genomic_DNA"/>
</dbReference>
<dbReference type="AlphaFoldDB" id="A0A919AYE4"/>
<reference evidence="2" key="1">
    <citation type="journal article" date="2014" name="Int. J. Syst. Evol. Microbiol.">
        <title>Complete genome sequence of Corynebacterium casei LMG S-19264T (=DSM 44701T), isolated from a smear-ripened cheese.</title>
        <authorList>
            <consortium name="US DOE Joint Genome Institute (JGI-PGF)"/>
            <person name="Walter F."/>
            <person name="Albersmeier A."/>
            <person name="Kalinowski J."/>
            <person name="Ruckert C."/>
        </authorList>
    </citation>
    <scope>NUCLEOTIDE SEQUENCE</scope>
    <source>
        <strain evidence="2">JCM 4059</strain>
    </source>
</reference>
<reference evidence="2" key="2">
    <citation type="submission" date="2020-09" db="EMBL/GenBank/DDBJ databases">
        <authorList>
            <person name="Sun Q."/>
            <person name="Ohkuma M."/>
        </authorList>
    </citation>
    <scope>NUCLEOTIDE SEQUENCE</scope>
    <source>
        <strain evidence="2">JCM 4059</strain>
    </source>
</reference>
<comment type="caution">
    <text evidence="2">The sequence shown here is derived from an EMBL/GenBank/DDBJ whole genome shotgun (WGS) entry which is preliminary data.</text>
</comment>
<organism evidence="2 3">
    <name type="scientific">Streptomyces mashuensis</name>
    <dbReference type="NCBI Taxonomy" id="33904"/>
    <lineage>
        <taxon>Bacteria</taxon>
        <taxon>Bacillati</taxon>
        <taxon>Actinomycetota</taxon>
        <taxon>Actinomycetes</taxon>
        <taxon>Kitasatosporales</taxon>
        <taxon>Streptomycetaceae</taxon>
        <taxon>Streptomyces</taxon>
    </lineage>
</organism>
<dbReference type="Proteomes" id="UP000638313">
    <property type="component" value="Unassembled WGS sequence"/>
</dbReference>
<proteinExistence type="predicted"/>
<protein>
    <submittedName>
        <fullName evidence="2">Uncharacterized protein</fullName>
    </submittedName>
</protein>
<evidence type="ECO:0000313" key="3">
    <source>
        <dbReference type="Proteomes" id="UP000638313"/>
    </source>
</evidence>
<feature type="compositionally biased region" description="Basic and acidic residues" evidence="1">
    <location>
        <begin position="1"/>
        <end position="12"/>
    </location>
</feature>
<evidence type="ECO:0000313" key="2">
    <source>
        <dbReference type="EMBL" id="GHF32224.1"/>
    </source>
</evidence>
<evidence type="ECO:0000256" key="1">
    <source>
        <dbReference type="SAM" id="MobiDB-lite"/>
    </source>
</evidence>
<feature type="region of interest" description="Disordered" evidence="1">
    <location>
        <begin position="1"/>
        <end position="26"/>
    </location>
</feature>
<keyword evidence="3" id="KW-1185">Reference proteome</keyword>
<sequence length="70" mass="8020">MAWTWRFEKSDGTEIPPSVEPEEFGTQGDAESWLGEYWRPLLDGGVDHVFLYEDDTRIYGPMSLHEAAEA</sequence>